<evidence type="ECO:0000313" key="1">
    <source>
        <dbReference type="EMBL" id="ATC64422.1"/>
    </source>
</evidence>
<dbReference type="Proteomes" id="UP000217265">
    <property type="component" value="Chromosome"/>
</dbReference>
<dbReference type="AlphaFoldDB" id="A0A290QKM5"/>
<sequence length="122" mass="13572">MRFPTAKELEEKGVEGKLAPTPEMICAEAVTQAQSAIANHVLSKADQAFKDYLSVRNAPQFEFERPDDVDRCFFNFILRADHEQLGKVESMLSGGNLLSALITKYRVYAAVSEKFLNEGGSQ</sequence>
<gene>
    <name evidence="1" type="ORF">CMV30_10900</name>
</gene>
<dbReference type="EMBL" id="CP023344">
    <property type="protein sequence ID" value="ATC64422.1"/>
    <property type="molecule type" value="Genomic_DNA"/>
</dbReference>
<evidence type="ECO:0000313" key="2">
    <source>
        <dbReference type="Proteomes" id="UP000217265"/>
    </source>
</evidence>
<organism evidence="1 2">
    <name type="scientific">Nibricoccus aquaticus</name>
    <dbReference type="NCBI Taxonomy" id="2576891"/>
    <lineage>
        <taxon>Bacteria</taxon>
        <taxon>Pseudomonadati</taxon>
        <taxon>Verrucomicrobiota</taxon>
        <taxon>Opitutia</taxon>
        <taxon>Opitutales</taxon>
        <taxon>Opitutaceae</taxon>
        <taxon>Nibricoccus</taxon>
    </lineage>
</organism>
<dbReference type="KEGG" id="vbh:CMV30_10900"/>
<proteinExistence type="predicted"/>
<protein>
    <submittedName>
        <fullName evidence="1">Uncharacterized protein</fullName>
    </submittedName>
</protein>
<name>A0A290QKM5_9BACT</name>
<keyword evidence="2" id="KW-1185">Reference proteome</keyword>
<accession>A0A290QKM5</accession>
<reference evidence="1 2" key="1">
    <citation type="submission" date="2017-09" db="EMBL/GenBank/DDBJ databases">
        <title>Complete genome sequence of Verrucomicrobial strain HZ-65, isolated from freshwater.</title>
        <authorList>
            <person name="Choi A."/>
        </authorList>
    </citation>
    <scope>NUCLEOTIDE SEQUENCE [LARGE SCALE GENOMIC DNA]</scope>
    <source>
        <strain evidence="1 2">HZ-65</strain>
    </source>
</reference>